<evidence type="ECO:0000259" key="6">
    <source>
        <dbReference type="Pfam" id="PF01095"/>
    </source>
</evidence>
<keyword evidence="8" id="KW-1185">Reference proteome</keyword>
<dbReference type="InterPro" id="IPR011050">
    <property type="entry name" value="Pectin_lyase_fold/virulence"/>
</dbReference>
<name>A0A388KQR2_CHABU</name>
<keyword evidence="5" id="KW-0063">Aspartyl esterase</keyword>
<dbReference type="PANTHER" id="PTHR31321:SF57">
    <property type="entry name" value="PECTINESTERASE 53-RELATED"/>
    <property type="match status" value="1"/>
</dbReference>
<evidence type="ECO:0000256" key="4">
    <source>
        <dbReference type="ARBA" id="ARBA00022801"/>
    </source>
</evidence>
<comment type="caution">
    <text evidence="7">The sequence shown here is derived from an EMBL/GenBank/DDBJ whole genome shotgun (WGS) entry which is preliminary data.</text>
</comment>
<dbReference type="STRING" id="69332.A0A388KQR2"/>
<dbReference type="Gramene" id="GBG72411">
    <property type="protein sequence ID" value="GBG72411"/>
    <property type="gene ID" value="CBR_g11990"/>
</dbReference>
<sequence>MSPSLRSPRVKLRHARTRGLTMMMWVVVIVAVAVAACMPLTLLAAPAGPGGPSTSLFVGPGGYSSVQAALDAAPAGSRIVVMAGTYREKVVVAKPAITLIADPAGFAAIIFNDAAKSAGGTVQSATFTVSAAANGFTAIGLTFANDFGPNEKGTSDQQGVAVAVSADSSFYNCTITGWQDTLYADQGRQYYKTCLIQGSVDFAFGEATAFFEDCTLFARMRPDSKYNSYTAQKRESPTEAGGFVFYRGMLDCDPVVKAYLGRGWGPYARTIFILTYMKDCVNPEGWGVFKKYKYTDTTFFAEYHCSGPGSNRAGRVPWSRNLTDAEVFYFSNRTSFLQT</sequence>
<evidence type="ECO:0000313" key="8">
    <source>
        <dbReference type="Proteomes" id="UP000265515"/>
    </source>
</evidence>
<proteinExistence type="inferred from homology"/>
<comment type="similarity">
    <text evidence="2">Belongs to the pectinesterase family.</text>
</comment>
<evidence type="ECO:0000256" key="5">
    <source>
        <dbReference type="ARBA" id="ARBA00023085"/>
    </source>
</evidence>
<dbReference type="InterPro" id="IPR012334">
    <property type="entry name" value="Pectin_lyas_fold"/>
</dbReference>
<dbReference type="AlphaFoldDB" id="A0A388KQR2"/>
<comment type="pathway">
    <text evidence="1">Glycan metabolism; pectin degradation; 2-dehydro-3-deoxy-D-gluconate from pectin: step 1/5.</text>
</comment>
<gene>
    <name evidence="7" type="ORF">CBR_g11990</name>
</gene>
<evidence type="ECO:0000256" key="3">
    <source>
        <dbReference type="ARBA" id="ARBA00013229"/>
    </source>
</evidence>
<dbReference type="InterPro" id="IPR000070">
    <property type="entry name" value="Pectinesterase_cat"/>
</dbReference>
<dbReference type="SUPFAM" id="SSF51126">
    <property type="entry name" value="Pectin lyase-like"/>
    <property type="match status" value="1"/>
</dbReference>
<feature type="domain" description="Pectinesterase catalytic" evidence="6">
    <location>
        <begin position="59"/>
        <end position="320"/>
    </location>
</feature>
<evidence type="ECO:0000256" key="1">
    <source>
        <dbReference type="ARBA" id="ARBA00005184"/>
    </source>
</evidence>
<dbReference type="GO" id="GO:0030599">
    <property type="term" value="F:pectinesterase activity"/>
    <property type="evidence" value="ECO:0007669"/>
    <property type="project" value="UniProtKB-EC"/>
</dbReference>
<reference evidence="7 8" key="1">
    <citation type="journal article" date="2018" name="Cell">
        <title>The Chara Genome: Secondary Complexity and Implications for Plant Terrestrialization.</title>
        <authorList>
            <person name="Nishiyama T."/>
            <person name="Sakayama H."/>
            <person name="Vries J.D."/>
            <person name="Buschmann H."/>
            <person name="Saint-Marcoux D."/>
            <person name="Ullrich K.K."/>
            <person name="Haas F.B."/>
            <person name="Vanderstraeten L."/>
            <person name="Becker D."/>
            <person name="Lang D."/>
            <person name="Vosolsobe S."/>
            <person name="Rombauts S."/>
            <person name="Wilhelmsson P.K.I."/>
            <person name="Janitza P."/>
            <person name="Kern R."/>
            <person name="Heyl A."/>
            <person name="Rumpler F."/>
            <person name="Villalobos L.I.A.C."/>
            <person name="Clay J.M."/>
            <person name="Skokan R."/>
            <person name="Toyoda A."/>
            <person name="Suzuki Y."/>
            <person name="Kagoshima H."/>
            <person name="Schijlen E."/>
            <person name="Tajeshwar N."/>
            <person name="Catarino B."/>
            <person name="Hetherington A.J."/>
            <person name="Saltykova A."/>
            <person name="Bonnot C."/>
            <person name="Breuninger H."/>
            <person name="Symeonidi A."/>
            <person name="Radhakrishnan G.V."/>
            <person name="Van Nieuwerburgh F."/>
            <person name="Deforce D."/>
            <person name="Chang C."/>
            <person name="Karol K.G."/>
            <person name="Hedrich R."/>
            <person name="Ulvskov P."/>
            <person name="Glockner G."/>
            <person name="Delwiche C.F."/>
            <person name="Petrasek J."/>
            <person name="Van de Peer Y."/>
            <person name="Friml J."/>
            <person name="Beilby M."/>
            <person name="Dolan L."/>
            <person name="Kohara Y."/>
            <person name="Sugano S."/>
            <person name="Fujiyama A."/>
            <person name="Delaux P.-M."/>
            <person name="Quint M."/>
            <person name="TheiBen G."/>
            <person name="Hagemann M."/>
            <person name="Harholt J."/>
            <person name="Dunand C."/>
            <person name="Zachgo S."/>
            <person name="Langdale J."/>
            <person name="Maumus F."/>
            <person name="Straeten D.V.D."/>
            <person name="Gould S.B."/>
            <person name="Rensing S.A."/>
        </authorList>
    </citation>
    <scope>NUCLEOTIDE SEQUENCE [LARGE SCALE GENOMIC DNA]</scope>
    <source>
        <strain evidence="7 8">S276</strain>
    </source>
</reference>
<dbReference type="PANTHER" id="PTHR31321">
    <property type="entry name" value="ACYL-COA THIOESTER HYDROLASE YBHC-RELATED"/>
    <property type="match status" value="1"/>
</dbReference>
<dbReference type="GO" id="GO:0042545">
    <property type="term" value="P:cell wall modification"/>
    <property type="evidence" value="ECO:0007669"/>
    <property type="project" value="InterPro"/>
</dbReference>
<protein>
    <recommendedName>
        <fullName evidence="3">pectinesterase</fullName>
        <ecNumber evidence="3">3.1.1.11</ecNumber>
    </recommendedName>
</protein>
<dbReference type="Pfam" id="PF01095">
    <property type="entry name" value="Pectinesterase"/>
    <property type="match status" value="1"/>
</dbReference>
<dbReference type="UniPathway" id="UPA00545">
    <property type="reaction ID" value="UER00823"/>
</dbReference>
<keyword evidence="4" id="KW-0378">Hydrolase</keyword>
<dbReference type="GO" id="GO:0045490">
    <property type="term" value="P:pectin catabolic process"/>
    <property type="evidence" value="ECO:0007669"/>
    <property type="project" value="UniProtKB-UniPathway"/>
</dbReference>
<dbReference type="Gene3D" id="2.160.20.10">
    <property type="entry name" value="Single-stranded right-handed beta-helix, Pectin lyase-like"/>
    <property type="match status" value="1"/>
</dbReference>
<dbReference type="Proteomes" id="UP000265515">
    <property type="component" value="Unassembled WGS sequence"/>
</dbReference>
<organism evidence="7 8">
    <name type="scientific">Chara braunii</name>
    <name type="common">Braun's stonewort</name>
    <dbReference type="NCBI Taxonomy" id="69332"/>
    <lineage>
        <taxon>Eukaryota</taxon>
        <taxon>Viridiplantae</taxon>
        <taxon>Streptophyta</taxon>
        <taxon>Charophyceae</taxon>
        <taxon>Charales</taxon>
        <taxon>Characeae</taxon>
        <taxon>Chara</taxon>
    </lineage>
</organism>
<dbReference type="EC" id="3.1.1.11" evidence="3"/>
<accession>A0A388KQR2</accession>
<dbReference type="EMBL" id="BFEA01000165">
    <property type="protein sequence ID" value="GBG72411.1"/>
    <property type="molecule type" value="Genomic_DNA"/>
</dbReference>
<evidence type="ECO:0000256" key="2">
    <source>
        <dbReference type="ARBA" id="ARBA00008891"/>
    </source>
</evidence>
<dbReference type="OMA" id="NERWATI"/>
<evidence type="ECO:0000313" key="7">
    <source>
        <dbReference type="EMBL" id="GBG72411.1"/>
    </source>
</evidence>
<dbReference type="OrthoDB" id="2019149at2759"/>